<accession>A0A830BKX1</accession>
<reference evidence="10" key="1">
    <citation type="submission" date="2020-07" db="EMBL/GenBank/DDBJ databases">
        <title>Ethylene signaling mediates host invasion by parasitic plants.</title>
        <authorList>
            <person name="Yoshida S."/>
        </authorList>
    </citation>
    <scope>NUCLEOTIDE SEQUENCE</scope>
    <source>
        <strain evidence="10">Okayama</strain>
    </source>
</reference>
<dbReference type="InterPro" id="IPR001680">
    <property type="entry name" value="WD40_rpt"/>
</dbReference>
<dbReference type="Proteomes" id="UP000653305">
    <property type="component" value="Unassembled WGS sequence"/>
</dbReference>
<evidence type="ECO:0000256" key="9">
    <source>
        <dbReference type="SAM" id="MobiDB-lite"/>
    </source>
</evidence>
<dbReference type="GO" id="GO:0010224">
    <property type="term" value="P:response to UV-B"/>
    <property type="evidence" value="ECO:0007669"/>
    <property type="project" value="TreeGrafter"/>
</dbReference>
<dbReference type="Pfam" id="PF00400">
    <property type="entry name" value="WD40"/>
    <property type="match status" value="2"/>
</dbReference>
<dbReference type="OrthoDB" id="273771at2759"/>
<dbReference type="InterPro" id="IPR044616">
    <property type="entry name" value="RUP1/2"/>
</dbReference>
<dbReference type="SUPFAM" id="SSF50978">
    <property type="entry name" value="WD40 repeat-like"/>
    <property type="match status" value="1"/>
</dbReference>
<sequence>MKNSSSHFPLHPNTPQQPIPHTQQNELHPPPSDDDIDHHREKPRSEWDFSLSTVISSSSTAANAASDAIGAIEFDHTNSFFATGGIARKIRVYTAGKLIPPRANDGNDPATTFLDHTAACEFYLCTPARLSSLKWKPGSGSRVIGSGDYDGVVTEYDLEKRVPTFERDEHGGKRVWSVDYSDLARPLGASGSDDGTMQMWDTRCEAGTRVARVNPARNPICSVEFNPFGGHLIAAGCADRKIYGYDVRKMVEPVFVLDRHGKAVTYTSFLDPQTIVSSSIDGCLIMWDVENQNPVRTYKGHVNNRRFVGLSVWRTGGLLSCGSENNSVFVYDKRWADPIWVRGFEPAARHDGSFVSGVCWRQTVEERCTLVAGGSDGVLQVFEGERKLCLLN</sequence>
<keyword evidence="5" id="KW-0677">Repeat</keyword>
<gene>
    <name evidence="10" type="ORF">PHJA_000623100</name>
</gene>
<dbReference type="PANTHER" id="PTHR45389:SF1">
    <property type="entry name" value="WD REPEAT-CONTAINING PROTEIN RUP1"/>
    <property type="match status" value="1"/>
</dbReference>
<dbReference type="GO" id="GO:0043254">
    <property type="term" value="P:regulation of protein-containing complex assembly"/>
    <property type="evidence" value="ECO:0007669"/>
    <property type="project" value="UniProtKB-ARBA"/>
</dbReference>
<dbReference type="FunFam" id="2.130.10.10:FF:000853">
    <property type="entry name" value="WD repeat-containing protein RUP2"/>
    <property type="match status" value="1"/>
</dbReference>
<dbReference type="PANTHER" id="PTHR45389">
    <property type="entry name" value="WD REPEAT-CONTAINING PROTEIN RUP1"/>
    <property type="match status" value="1"/>
</dbReference>
<evidence type="ECO:0000256" key="3">
    <source>
        <dbReference type="ARBA" id="ARBA00022490"/>
    </source>
</evidence>
<evidence type="ECO:0000256" key="1">
    <source>
        <dbReference type="ARBA" id="ARBA00004123"/>
    </source>
</evidence>
<evidence type="ECO:0000313" key="10">
    <source>
        <dbReference type="EMBL" id="GFP84793.1"/>
    </source>
</evidence>
<evidence type="ECO:0000256" key="6">
    <source>
        <dbReference type="ARBA" id="ARBA00023089"/>
    </source>
</evidence>
<feature type="region of interest" description="Disordered" evidence="9">
    <location>
        <begin position="1"/>
        <end position="40"/>
    </location>
</feature>
<evidence type="ECO:0000256" key="2">
    <source>
        <dbReference type="ARBA" id="ARBA00004514"/>
    </source>
</evidence>
<keyword evidence="7" id="KW-0539">Nucleus</keyword>
<comment type="subcellular location">
    <subcellularLocation>
        <location evidence="2">Cytoplasm</location>
        <location evidence="2">Cytosol</location>
    </subcellularLocation>
    <subcellularLocation>
        <location evidence="1">Nucleus</location>
    </subcellularLocation>
</comment>
<evidence type="ECO:0000256" key="5">
    <source>
        <dbReference type="ARBA" id="ARBA00022737"/>
    </source>
</evidence>
<dbReference type="GO" id="GO:0009908">
    <property type="term" value="P:flower development"/>
    <property type="evidence" value="ECO:0007669"/>
    <property type="project" value="UniProtKB-KW"/>
</dbReference>
<dbReference type="PROSITE" id="PS00678">
    <property type="entry name" value="WD_REPEATS_1"/>
    <property type="match status" value="1"/>
</dbReference>
<dbReference type="InterPro" id="IPR015943">
    <property type="entry name" value="WD40/YVTN_repeat-like_dom_sf"/>
</dbReference>
<dbReference type="InterPro" id="IPR019775">
    <property type="entry name" value="WD40_repeat_CS"/>
</dbReference>
<name>A0A830BKX1_9LAMI</name>
<keyword evidence="11" id="KW-1185">Reference proteome</keyword>
<proteinExistence type="predicted"/>
<dbReference type="GO" id="GO:0005634">
    <property type="term" value="C:nucleus"/>
    <property type="evidence" value="ECO:0007669"/>
    <property type="project" value="UniProtKB-SubCell"/>
</dbReference>
<keyword evidence="4 8" id="KW-0853">WD repeat</keyword>
<evidence type="ECO:0000256" key="8">
    <source>
        <dbReference type="PROSITE-ProRule" id="PRU00221"/>
    </source>
</evidence>
<dbReference type="GO" id="GO:0005829">
    <property type="term" value="C:cytosol"/>
    <property type="evidence" value="ECO:0007669"/>
    <property type="project" value="UniProtKB-SubCell"/>
</dbReference>
<evidence type="ECO:0000256" key="7">
    <source>
        <dbReference type="ARBA" id="ARBA00023242"/>
    </source>
</evidence>
<evidence type="ECO:0000256" key="4">
    <source>
        <dbReference type="ARBA" id="ARBA00022574"/>
    </source>
</evidence>
<dbReference type="AlphaFoldDB" id="A0A830BKX1"/>
<keyword evidence="3" id="KW-0963">Cytoplasm</keyword>
<keyword evidence="6" id="KW-0287">Flowering</keyword>
<feature type="repeat" description="WD" evidence="8">
    <location>
        <begin position="257"/>
        <end position="297"/>
    </location>
</feature>
<comment type="caution">
    <text evidence="10">The sequence shown here is derived from an EMBL/GenBank/DDBJ whole genome shotgun (WGS) entry which is preliminary data.</text>
</comment>
<feature type="compositionally biased region" description="Polar residues" evidence="9">
    <location>
        <begin position="1"/>
        <end position="26"/>
    </location>
</feature>
<dbReference type="PROSITE" id="PS50082">
    <property type="entry name" value="WD_REPEATS_2"/>
    <property type="match status" value="1"/>
</dbReference>
<dbReference type="InterPro" id="IPR036322">
    <property type="entry name" value="WD40_repeat_dom_sf"/>
</dbReference>
<protein>
    <submittedName>
        <fullName evidence="10">WD repeat-containing protein rup2</fullName>
    </submittedName>
</protein>
<dbReference type="EMBL" id="BMAC01000093">
    <property type="protein sequence ID" value="GFP84793.1"/>
    <property type="molecule type" value="Genomic_DNA"/>
</dbReference>
<evidence type="ECO:0000313" key="11">
    <source>
        <dbReference type="Proteomes" id="UP000653305"/>
    </source>
</evidence>
<dbReference type="Gene3D" id="2.130.10.10">
    <property type="entry name" value="YVTN repeat-like/Quinoprotein amine dehydrogenase"/>
    <property type="match status" value="1"/>
</dbReference>
<dbReference type="SMART" id="SM00320">
    <property type="entry name" value="WD40"/>
    <property type="match status" value="7"/>
</dbReference>
<organism evidence="10 11">
    <name type="scientific">Phtheirospermum japonicum</name>
    <dbReference type="NCBI Taxonomy" id="374723"/>
    <lineage>
        <taxon>Eukaryota</taxon>
        <taxon>Viridiplantae</taxon>
        <taxon>Streptophyta</taxon>
        <taxon>Embryophyta</taxon>
        <taxon>Tracheophyta</taxon>
        <taxon>Spermatophyta</taxon>
        <taxon>Magnoliopsida</taxon>
        <taxon>eudicotyledons</taxon>
        <taxon>Gunneridae</taxon>
        <taxon>Pentapetalae</taxon>
        <taxon>asterids</taxon>
        <taxon>lamiids</taxon>
        <taxon>Lamiales</taxon>
        <taxon>Orobanchaceae</taxon>
        <taxon>Orobanchaceae incertae sedis</taxon>
        <taxon>Phtheirospermum</taxon>
    </lineage>
</organism>